<feature type="domain" description="EAL" evidence="3">
    <location>
        <begin position="522"/>
        <end position="778"/>
    </location>
</feature>
<dbReference type="SUPFAM" id="SSF55073">
    <property type="entry name" value="Nucleotide cyclase"/>
    <property type="match status" value="1"/>
</dbReference>
<dbReference type="InterPro" id="IPR035965">
    <property type="entry name" value="PAS-like_dom_sf"/>
</dbReference>
<keyword evidence="1" id="KW-0472">Membrane</keyword>
<dbReference type="Pfam" id="PF00563">
    <property type="entry name" value="EAL"/>
    <property type="match status" value="1"/>
</dbReference>
<dbReference type="InterPro" id="IPR013767">
    <property type="entry name" value="PAS_fold"/>
</dbReference>
<dbReference type="SMART" id="SM00091">
    <property type="entry name" value="PAS"/>
    <property type="match status" value="1"/>
</dbReference>
<dbReference type="InterPro" id="IPR000160">
    <property type="entry name" value="GGDEF_dom"/>
</dbReference>
<dbReference type="Gene3D" id="3.30.450.20">
    <property type="entry name" value="PAS domain"/>
    <property type="match status" value="1"/>
</dbReference>
<evidence type="ECO:0000313" key="5">
    <source>
        <dbReference type="EMBL" id="MFD2754207.1"/>
    </source>
</evidence>
<feature type="domain" description="GGDEF" evidence="4">
    <location>
        <begin position="378"/>
        <end position="511"/>
    </location>
</feature>
<dbReference type="PANTHER" id="PTHR44757">
    <property type="entry name" value="DIGUANYLATE CYCLASE DGCP"/>
    <property type="match status" value="1"/>
</dbReference>
<dbReference type="PROSITE" id="PS50883">
    <property type="entry name" value="EAL"/>
    <property type="match status" value="1"/>
</dbReference>
<feature type="domain" description="PAS" evidence="2">
    <location>
        <begin position="217"/>
        <end position="289"/>
    </location>
</feature>
<dbReference type="SMART" id="SM00267">
    <property type="entry name" value="GGDEF"/>
    <property type="match status" value="1"/>
</dbReference>
<keyword evidence="1" id="KW-1133">Transmembrane helix</keyword>
<feature type="transmembrane region" description="Helical" evidence="1">
    <location>
        <begin position="177"/>
        <end position="198"/>
    </location>
</feature>
<evidence type="ECO:0000259" key="2">
    <source>
        <dbReference type="PROSITE" id="PS50112"/>
    </source>
</evidence>
<reference evidence="6" key="1">
    <citation type="journal article" date="2019" name="Int. J. Syst. Evol. Microbiol.">
        <title>The Global Catalogue of Microorganisms (GCM) 10K type strain sequencing project: providing services to taxonomists for standard genome sequencing and annotation.</title>
        <authorList>
            <consortium name="The Broad Institute Genomics Platform"/>
            <consortium name="The Broad Institute Genome Sequencing Center for Infectious Disease"/>
            <person name="Wu L."/>
            <person name="Ma J."/>
        </authorList>
    </citation>
    <scope>NUCLEOTIDE SEQUENCE [LARGE SCALE GENOMIC DNA]</scope>
    <source>
        <strain evidence="6">TISTR 1906</strain>
    </source>
</reference>
<dbReference type="InterPro" id="IPR000014">
    <property type="entry name" value="PAS"/>
</dbReference>
<dbReference type="InterPro" id="IPR052155">
    <property type="entry name" value="Biofilm_reg_signaling"/>
</dbReference>
<dbReference type="RefSeq" id="WP_245633425.1">
    <property type="nucleotide sequence ID" value="NZ_BCNT01000016.1"/>
</dbReference>
<dbReference type="Gene3D" id="3.20.20.450">
    <property type="entry name" value="EAL domain"/>
    <property type="match status" value="1"/>
</dbReference>
<dbReference type="PANTHER" id="PTHR44757:SF4">
    <property type="entry name" value="DIGUANYLATE CYCLASE DGCE-RELATED"/>
    <property type="match status" value="1"/>
</dbReference>
<accession>A0ABW5UP81</accession>
<dbReference type="SUPFAM" id="SSF141868">
    <property type="entry name" value="EAL domain-like"/>
    <property type="match status" value="1"/>
</dbReference>
<dbReference type="Pfam" id="PF00989">
    <property type="entry name" value="PAS"/>
    <property type="match status" value="1"/>
</dbReference>
<dbReference type="Proteomes" id="UP001597463">
    <property type="component" value="Unassembled WGS sequence"/>
</dbReference>
<dbReference type="Gene3D" id="3.30.70.270">
    <property type="match status" value="1"/>
</dbReference>
<organism evidence="5 6">
    <name type="scientific">Comamonas terrae</name>
    <dbReference type="NCBI Taxonomy" id="673548"/>
    <lineage>
        <taxon>Bacteria</taxon>
        <taxon>Pseudomonadati</taxon>
        <taxon>Pseudomonadota</taxon>
        <taxon>Betaproteobacteria</taxon>
        <taxon>Burkholderiales</taxon>
        <taxon>Comamonadaceae</taxon>
        <taxon>Comamonas</taxon>
    </lineage>
</organism>
<evidence type="ECO:0000259" key="3">
    <source>
        <dbReference type="PROSITE" id="PS50883"/>
    </source>
</evidence>
<comment type="caution">
    <text evidence="5">The sequence shown here is derived from an EMBL/GenBank/DDBJ whole genome shotgun (WGS) entry which is preliminary data.</text>
</comment>
<name>A0ABW5UP81_9BURK</name>
<dbReference type="SMART" id="SM00052">
    <property type="entry name" value="EAL"/>
    <property type="match status" value="1"/>
</dbReference>
<dbReference type="EMBL" id="JBHUMV010000003">
    <property type="protein sequence ID" value="MFD2754207.1"/>
    <property type="molecule type" value="Genomic_DNA"/>
</dbReference>
<dbReference type="CDD" id="cd00130">
    <property type="entry name" value="PAS"/>
    <property type="match status" value="1"/>
</dbReference>
<evidence type="ECO:0000256" key="1">
    <source>
        <dbReference type="SAM" id="Phobius"/>
    </source>
</evidence>
<dbReference type="NCBIfam" id="TIGR00254">
    <property type="entry name" value="GGDEF"/>
    <property type="match status" value="1"/>
</dbReference>
<dbReference type="CDD" id="cd01949">
    <property type="entry name" value="GGDEF"/>
    <property type="match status" value="1"/>
</dbReference>
<sequence>MLSTSTSIYLLSTVRAFAVGESLWSKAQKDAIYHLSRYIDSADPDDWNEYRAAMRVPQGDTMARIALESRPEQLEIARQGLLMGQNHPDDINALIWLLRSFQHFDLVQKPVSYWRLGDQYLEQLDALAQEIQASHELGPARPESIKAWKQEIESIDQGVTPASRAFSESLGRSSRSLVLLLLCLNGLLAATLIGLWCWNTLRLMRQKQQVQWVLQAEQDRAEVTLAALADAVITIDGNGRINYLNPVAMGLLGVDKADILGRPLPQALQFHTLDEGFKSEHLLKLLQKGETTMRDGQTRWLRRGNHDMQPVKVMGSSIVHEGEVTGAVIVLHDVSREQKYMEQLSWNSRHDTLTGLENRGEFERHLQQLLNQGLHQLKACTLLYIDLDQFKLVNETCSHAAGDEILSAVARLLQHNVRGSDELARLGGDEFGVLLINCPPHVAQAIAEKLRLAAQALQVQWGDKVLRTGFSIGMVHITSEARSAADLLRMADVTCYKAKERGRNRIYAYSPEDHAYSRHVSEMEWVTRIHEAIDADRFCLYAQSIAPLQSGHATGMHFEVLLRLRDEQGQLIGPGAFIPAAERYGIMPKLDRWVITRTFQTLARRPAHSCAVDTCAINLSGPSLDDEDLQEFLQTQIRLYGIAPQMLCFEITETSAIANLSNATRLIQSMRALGCRFALDDFGVGMSSLTYLKQLPVDHLKIDGGFVHDMLKDPSSHAMVEMINRIAHILGKQTVAEFVESREIALALRDIGVDYGQGYAIARPVPMDDEFFTVAAKNRLPQWCGAMAMS</sequence>
<keyword evidence="1" id="KW-0812">Transmembrane</keyword>
<dbReference type="PROSITE" id="PS50887">
    <property type="entry name" value="GGDEF"/>
    <property type="match status" value="1"/>
</dbReference>
<dbReference type="Pfam" id="PF00990">
    <property type="entry name" value="GGDEF"/>
    <property type="match status" value="1"/>
</dbReference>
<dbReference type="InterPro" id="IPR035919">
    <property type="entry name" value="EAL_sf"/>
</dbReference>
<gene>
    <name evidence="5" type="ORF">ACFSW6_08910</name>
</gene>
<keyword evidence="6" id="KW-1185">Reference proteome</keyword>
<evidence type="ECO:0000259" key="4">
    <source>
        <dbReference type="PROSITE" id="PS50887"/>
    </source>
</evidence>
<dbReference type="InterPro" id="IPR029787">
    <property type="entry name" value="Nucleotide_cyclase"/>
</dbReference>
<dbReference type="InterPro" id="IPR001633">
    <property type="entry name" value="EAL_dom"/>
</dbReference>
<protein>
    <submittedName>
        <fullName evidence="5">EAL domain-containing protein</fullName>
    </submittedName>
</protein>
<evidence type="ECO:0000313" key="6">
    <source>
        <dbReference type="Proteomes" id="UP001597463"/>
    </source>
</evidence>
<proteinExistence type="predicted"/>
<dbReference type="CDD" id="cd01948">
    <property type="entry name" value="EAL"/>
    <property type="match status" value="1"/>
</dbReference>
<dbReference type="SUPFAM" id="SSF55785">
    <property type="entry name" value="PYP-like sensor domain (PAS domain)"/>
    <property type="match status" value="1"/>
</dbReference>
<dbReference type="InterPro" id="IPR043128">
    <property type="entry name" value="Rev_trsase/Diguanyl_cyclase"/>
</dbReference>
<dbReference type="PROSITE" id="PS50112">
    <property type="entry name" value="PAS"/>
    <property type="match status" value="1"/>
</dbReference>
<dbReference type="NCBIfam" id="TIGR00229">
    <property type="entry name" value="sensory_box"/>
    <property type="match status" value="1"/>
</dbReference>